<protein>
    <recommendedName>
        <fullName evidence="3">Cysteine-rich CPXCG</fullName>
    </recommendedName>
</protein>
<evidence type="ECO:0000313" key="1">
    <source>
        <dbReference type="EMBL" id="GGC10842.1"/>
    </source>
</evidence>
<gene>
    <name evidence="1" type="ORF">GCM10011352_41670</name>
</gene>
<accession>A0ABQ1KZ16</accession>
<evidence type="ECO:0000313" key="2">
    <source>
        <dbReference type="Proteomes" id="UP000629025"/>
    </source>
</evidence>
<dbReference type="InterPro" id="IPR025990">
    <property type="entry name" value="zinc_ribbon_bacterial"/>
</dbReference>
<name>A0ABQ1KZ16_9GAMM</name>
<organism evidence="1 2">
    <name type="scientific">Marinobacterium zhoushanense</name>
    <dbReference type="NCBI Taxonomy" id="1679163"/>
    <lineage>
        <taxon>Bacteria</taxon>
        <taxon>Pseudomonadati</taxon>
        <taxon>Pseudomonadota</taxon>
        <taxon>Gammaproteobacteria</taxon>
        <taxon>Oceanospirillales</taxon>
        <taxon>Oceanospirillaceae</taxon>
        <taxon>Marinobacterium</taxon>
    </lineage>
</organism>
<sequence length="65" mass="7194">MAMNPQEDVEVSCPWCSESVLLVIECIEPEQEYTEDCPVCCAPIFVRVAIPQLGLPLVEVEREGG</sequence>
<dbReference type="Proteomes" id="UP000629025">
    <property type="component" value="Unassembled WGS sequence"/>
</dbReference>
<dbReference type="EMBL" id="BMIJ01000010">
    <property type="protein sequence ID" value="GGC10842.1"/>
    <property type="molecule type" value="Genomic_DNA"/>
</dbReference>
<keyword evidence="2" id="KW-1185">Reference proteome</keyword>
<evidence type="ECO:0008006" key="3">
    <source>
        <dbReference type="Google" id="ProtNLM"/>
    </source>
</evidence>
<dbReference type="Pfam" id="PF14255">
    <property type="entry name" value="Zn_ribbon_21"/>
    <property type="match status" value="1"/>
</dbReference>
<proteinExistence type="predicted"/>
<reference evidence="2" key="1">
    <citation type="journal article" date="2019" name="Int. J. Syst. Evol. Microbiol.">
        <title>The Global Catalogue of Microorganisms (GCM) 10K type strain sequencing project: providing services to taxonomists for standard genome sequencing and annotation.</title>
        <authorList>
            <consortium name="The Broad Institute Genomics Platform"/>
            <consortium name="The Broad Institute Genome Sequencing Center for Infectious Disease"/>
            <person name="Wu L."/>
            <person name="Ma J."/>
        </authorList>
    </citation>
    <scope>NUCLEOTIDE SEQUENCE [LARGE SCALE GENOMIC DNA]</scope>
    <source>
        <strain evidence="2">CGMCC 1.15341</strain>
    </source>
</reference>
<comment type="caution">
    <text evidence="1">The sequence shown here is derived from an EMBL/GenBank/DDBJ whole genome shotgun (WGS) entry which is preliminary data.</text>
</comment>